<reference evidence="2" key="2">
    <citation type="journal article" date="2015" name="Fish Shellfish Immunol.">
        <title>Early steps in the European eel (Anguilla anguilla)-Vibrio vulnificus interaction in the gills: Role of the RtxA13 toxin.</title>
        <authorList>
            <person name="Callol A."/>
            <person name="Pajuelo D."/>
            <person name="Ebbesson L."/>
            <person name="Teles M."/>
            <person name="MacKenzie S."/>
            <person name="Amaro C."/>
        </authorList>
    </citation>
    <scope>NUCLEOTIDE SEQUENCE</scope>
</reference>
<dbReference type="EMBL" id="GBXM01105021">
    <property type="protein sequence ID" value="JAH03556.1"/>
    <property type="molecule type" value="Transcribed_RNA"/>
</dbReference>
<organism evidence="2">
    <name type="scientific">Anguilla anguilla</name>
    <name type="common">European freshwater eel</name>
    <name type="synonym">Muraena anguilla</name>
    <dbReference type="NCBI Taxonomy" id="7936"/>
    <lineage>
        <taxon>Eukaryota</taxon>
        <taxon>Metazoa</taxon>
        <taxon>Chordata</taxon>
        <taxon>Craniata</taxon>
        <taxon>Vertebrata</taxon>
        <taxon>Euteleostomi</taxon>
        <taxon>Actinopterygii</taxon>
        <taxon>Neopterygii</taxon>
        <taxon>Teleostei</taxon>
        <taxon>Anguilliformes</taxon>
        <taxon>Anguillidae</taxon>
        <taxon>Anguilla</taxon>
    </lineage>
</organism>
<feature type="signal peptide" evidence="1">
    <location>
        <begin position="1"/>
        <end position="16"/>
    </location>
</feature>
<dbReference type="AlphaFoldDB" id="A0A0E9PG08"/>
<sequence>MFLIVLPILFRAQSLGEYRHCVAALLAGSLSLCNPPSFASLTSQ</sequence>
<protein>
    <submittedName>
        <fullName evidence="2">Uncharacterized protein</fullName>
    </submittedName>
</protein>
<name>A0A0E9PG08_ANGAN</name>
<evidence type="ECO:0000313" key="2">
    <source>
        <dbReference type="EMBL" id="JAH03556.1"/>
    </source>
</evidence>
<keyword evidence="1" id="KW-0732">Signal</keyword>
<proteinExistence type="predicted"/>
<reference evidence="2" key="1">
    <citation type="submission" date="2014-11" db="EMBL/GenBank/DDBJ databases">
        <authorList>
            <person name="Amaro Gonzalez C."/>
        </authorList>
    </citation>
    <scope>NUCLEOTIDE SEQUENCE</scope>
</reference>
<evidence type="ECO:0000256" key="1">
    <source>
        <dbReference type="SAM" id="SignalP"/>
    </source>
</evidence>
<feature type="chain" id="PRO_5002430695" evidence="1">
    <location>
        <begin position="17"/>
        <end position="44"/>
    </location>
</feature>
<accession>A0A0E9PG08</accession>